<evidence type="ECO:0000313" key="1">
    <source>
        <dbReference type="EMBL" id="CAB4189369.1"/>
    </source>
</evidence>
<sequence>MSRIATSKSQEWLLWFTNIDSMNSRATYGGGHEFTKDFVFTPGFIAANCTRCGQGFQGRYGKEVGPYDWEKGAWMVIRCDDALAINAERETKEEAK</sequence>
<reference evidence="1" key="1">
    <citation type="submission" date="2020-05" db="EMBL/GenBank/DDBJ databases">
        <authorList>
            <person name="Chiriac C."/>
            <person name="Salcher M."/>
            <person name="Ghai R."/>
            <person name="Kavagutti S V."/>
        </authorList>
    </citation>
    <scope>NUCLEOTIDE SEQUENCE</scope>
</reference>
<accession>A0A6J5QXG6</accession>
<organism evidence="1">
    <name type="scientific">uncultured Caudovirales phage</name>
    <dbReference type="NCBI Taxonomy" id="2100421"/>
    <lineage>
        <taxon>Viruses</taxon>
        <taxon>Duplodnaviria</taxon>
        <taxon>Heunggongvirae</taxon>
        <taxon>Uroviricota</taxon>
        <taxon>Caudoviricetes</taxon>
        <taxon>Peduoviridae</taxon>
        <taxon>Maltschvirus</taxon>
        <taxon>Maltschvirus maltsch</taxon>
    </lineage>
</organism>
<protein>
    <submittedName>
        <fullName evidence="1">Uncharacterized protein</fullName>
    </submittedName>
</protein>
<dbReference type="EMBL" id="LR797135">
    <property type="protein sequence ID" value="CAB4189369.1"/>
    <property type="molecule type" value="Genomic_DNA"/>
</dbReference>
<name>A0A6J5QXG6_9CAUD</name>
<gene>
    <name evidence="1" type="ORF">UFOVP1184_32</name>
</gene>
<proteinExistence type="predicted"/>